<dbReference type="AlphaFoldDB" id="A0A0L8HSK0"/>
<reference evidence="2" key="1">
    <citation type="submission" date="2015-07" db="EMBL/GenBank/DDBJ databases">
        <title>MeaNS - Measles Nucleotide Surveillance Program.</title>
        <authorList>
            <person name="Tran T."/>
            <person name="Druce J."/>
        </authorList>
    </citation>
    <scope>NUCLEOTIDE SEQUENCE</scope>
    <source>
        <strain evidence="2">UCB-OBI-ISO-001</strain>
        <tissue evidence="2">Gonad</tissue>
    </source>
</reference>
<evidence type="ECO:0000313" key="2">
    <source>
        <dbReference type="EMBL" id="KOF92181.1"/>
    </source>
</evidence>
<protein>
    <submittedName>
        <fullName evidence="2">Uncharacterized protein</fullName>
    </submittedName>
</protein>
<gene>
    <name evidence="2" type="ORF">OCBIM_22007086mg</name>
</gene>
<evidence type="ECO:0000256" key="1">
    <source>
        <dbReference type="SAM" id="MobiDB-lite"/>
    </source>
</evidence>
<proteinExistence type="predicted"/>
<organism evidence="2">
    <name type="scientific">Octopus bimaculoides</name>
    <name type="common">California two-spotted octopus</name>
    <dbReference type="NCBI Taxonomy" id="37653"/>
    <lineage>
        <taxon>Eukaryota</taxon>
        <taxon>Metazoa</taxon>
        <taxon>Spiralia</taxon>
        <taxon>Lophotrochozoa</taxon>
        <taxon>Mollusca</taxon>
        <taxon>Cephalopoda</taxon>
        <taxon>Coleoidea</taxon>
        <taxon>Octopodiformes</taxon>
        <taxon>Octopoda</taxon>
        <taxon>Incirrata</taxon>
        <taxon>Octopodidae</taxon>
        <taxon>Octopus</taxon>
    </lineage>
</organism>
<name>A0A0L8HSK0_OCTBM</name>
<dbReference type="EMBL" id="KQ417377">
    <property type="protein sequence ID" value="KOF92181.1"/>
    <property type="molecule type" value="Genomic_DNA"/>
</dbReference>
<accession>A0A0L8HSK0</accession>
<sequence length="251" mass="28144">MTGEQQEERESVLLETFPRRMRRNAMADIFENIEDHEKFRDFLLHTNESNSNSDGEVDSMSDDNLDEFETEDLRQCTENTNQELSQSSENLPNRGTAGCKETTKVLSLQISQEERLGGSSLPLCRDANRPSCLTNICTAATSSTSSCQLISSPNVDSSNLSPSAEMLTINFPDDSTPELLSPDHNNSKLFSRCRTRRNALHDLLETLTEADCEKLKMLYQSSLANASSYSFQSSFSDLTQGPMRNFHECKA</sequence>
<feature type="region of interest" description="Disordered" evidence="1">
    <location>
        <begin position="77"/>
        <end position="98"/>
    </location>
</feature>
<feature type="compositionally biased region" description="Polar residues" evidence="1">
    <location>
        <begin position="77"/>
        <end position="93"/>
    </location>
</feature>